<organism evidence="3 4">
    <name type="scientific">Conexibacter woesei (strain DSM 14684 / CCUG 47730 / CIP 108061 / JCM 11494 / NBRC 100937 / ID131577)</name>
    <dbReference type="NCBI Taxonomy" id="469383"/>
    <lineage>
        <taxon>Bacteria</taxon>
        <taxon>Bacillati</taxon>
        <taxon>Actinomycetota</taxon>
        <taxon>Thermoleophilia</taxon>
        <taxon>Solirubrobacterales</taxon>
        <taxon>Conexibacteraceae</taxon>
        <taxon>Conexibacter</taxon>
    </lineage>
</organism>
<dbReference type="KEGG" id="cwo:Cwoe_3673"/>
<evidence type="ECO:0000256" key="1">
    <source>
        <dbReference type="ARBA" id="ARBA00006525"/>
    </source>
</evidence>
<dbReference type="SUPFAM" id="SSF102405">
    <property type="entry name" value="MCP/YpsA-like"/>
    <property type="match status" value="1"/>
</dbReference>
<dbReference type="OrthoDB" id="9785707at2"/>
<name>D3F1C7_CONWI</name>
<accession>D3F1C7</accession>
<dbReference type="InterPro" id="IPR003488">
    <property type="entry name" value="DprA"/>
</dbReference>
<proteinExistence type="inferred from homology"/>
<feature type="domain" description="Smf/DprA SLOG" evidence="2">
    <location>
        <begin position="82"/>
        <end position="292"/>
    </location>
</feature>
<reference evidence="4" key="2">
    <citation type="submission" date="2010-01" db="EMBL/GenBank/DDBJ databases">
        <title>The complete genome of Conexibacter woesei DSM 14684.</title>
        <authorList>
            <consortium name="US DOE Joint Genome Institute (JGI-PGF)"/>
            <person name="Lucas S."/>
            <person name="Copeland A."/>
            <person name="Lapidus A."/>
            <person name="Glavina del Rio T."/>
            <person name="Dalin E."/>
            <person name="Tice H."/>
            <person name="Bruce D."/>
            <person name="Goodwin L."/>
            <person name="Pitluck S."/>
            <person name="Kyrpides N."/>
            <person name="Mavromatis K."/>
            <person name="Ivanova N."/>
            <person name="Mikhailova N."/>
            <person name="Chertkov O."/>
            <person name="Brettin T."/>
            <person name="Detter J.C."/>
            <person name="Han C."/>
            <person name="Larimer F."/>
            <person name="Land M."/>
            <person name="Hauser L."/>
            <person name="Markowitz V."/>
            <person name="Cheng J.-F."/>
            <person name="Hugenholtz P."/>
            <person name="Woyke T."/>
            <person name="Wu D."/>
            <person name="Pukall R."/>
            <person name="Steenblock K."/>
            <person name="Schneider S."/>
            <person name="Klenk H.-P."/>
            <person name="Eisen J.A."/>
        </authorList>
    </citation>
    <scope>NUCLEOTIDE SEQUENCE [LARGE SCALE GENOMIC DNA]</scope>
    <source>
        <strain evidence="4">DSM 14684 / CIP 108061 / JCM 11494 / NBRC 100937 / ID131577</strain>
    </source>
</reference>
<dbReference type="Gene3D" id="3.40.50.450">
    <property type="match status" value="1"/>
</dbReference>
<dbReference type="STRING" id="469383.Cwoe_3673"/>
<evidence type="ECO:0000313" key="3">
    <source>
        <dbReference type="EMBL" id="ADB52090.1"/>
    </source>
</evidence>
<dbReference type="GO" id="GO:0009294">
    <property type="term" value="P:DNA-mediated transformation"/>
    <property type="evidence" value="ECO:0007669"/>
    <property type="project" value="InterPro"/>
</dbReference>
<dbReference type="eggNOG" id="COG0758">
    <property type="taxonomic scope" value="Bacteria"/>
</dbReference>
<dbReference type="AlphaFoldDB" id="D3F1C7"/>
<dbReference type="EMBL" id="CP001854">
    <property type="protein sequence ID" value="ADB52090.1"/>
    <property type="molecule type" value="Genomic_DNA"/>
</dbReference>
<dbReference type="PANTHER" id="PTHR43022:SF1">
    <property type="entry name" value="PROTEIN SMF"/>
    <property type="match status" value="1"/>
</dbReference>
<dbReference type="HOGENOM" id="CLU_029601_1_0_11"/>
<evidence type="ECO:0000259" key="2">
    <source>
        <dbReference type="Pfam" id="PF02481"/>
    </source>
</evidence>
<dbReference type="NCBIfam" id="TIGR00732">
    <property type="entry name" value="dprA"/>
    <property type="match status" value="1"/>
</dbReference>
<evidence type="ECO:0000313" key="4">
    <source>
        <dbReference type="Proteomes" id="UP000008229"/>
    </source>
</evidence>
<protein>
    <submittedName>
        <fullName evidence="3">DNA protecting protein DprA</fullName>
    </submittedName>
</protein>
<dbReference type="Pfam" id="PF02481">
    <property type="entry name" value="DNA_processg_A"/>
    <property type="match status" value="1"/>
</dbReference>
<sequence length="366" mass="38027">MTGASTGCADCLRRAWLIARLSGHIERAWAARRPLPAVLSLADDELIAALAGEQRRRIAREYDRFDAALARERCVDCGLTAICRCAPHYPQRLRDLPDAPAVLHLLGRADRFEQLIEADGVAIVGARRATPYGIEQARGIARGLAAAGITVVSGMALGIDAAAHTGALEASGSTLAVLAGGAERAYPASKRRLHERIAASGVVVSEMPPGTPIRRWAFPARNRTIAALARLTVVVEAGERSGSLITATLALDLGRDVAAVPGLVTAPLAAGTNGLIAEGARLIRGPQDVLELLFGADAPRVPGNAVASGLPADLRALLERVGSGQDTVAALTADGLPVDAALAGLAQLELRGKVRRTTGGRYACLS</sequence>
<comment type="similarity">
    <text evidence="1">Belongs to the DprA/Smf family.</text>
</comment>
<keyword evidence="4" id="KW-1185">Reference proteome</keyword>
<dbReference type="InterPro" id="IPR057666">
    <property type="entry name" value="DrpA_SLOG"/>
</dbReference>
<gene>
    <name evidence="3" type="ordered locus">Cwoe_3673</name>
</gene>
<dbReference type="PANTHER" id="PTHR43022">
    <property type="entry name" value="PROTEIN SMF"/>
    <property type="match status" value="1"/>
</dbReference>
<dbReference type="RefSeq" id="WP_012935141.1">
    <property type="nucleotide sequence ID" value="NC_013739.1"/>
</dbReference>
<dbReference type="Proteomes" id="UP000008229">
    <property type="component" value="Chromosome"/>
</dbReference>
<reference evidence="3 4" key="1">
    <citation type="journal article" date="2010" name="Stand. Genomic Sci.">
        <title>Complete genome sequence of Conexibacter woesei type strain (ID131577).</title>
        <authorList>
            <person name="Pukall R."/>
            <person name="Lapidus A."/>
            <person name="Glavina Del Rio T."/>
            <person name="Copeland A."/>
            <person name="Tice H."/>
            <person name="Cheng J.-F."/>
            <person name="Lucas S."/>
            <person name="Chen F."/>
            <person name="Nolan M."/>
            <person name="Bruce D."/>
            <person name="Goodwin L."/>
            <person name="Pitluck S."/>
            <person name="Mavromatis K."/>
            <person name="Ivanova N."/>
            <person name="Ovchinnikova G."/>
            <person name="Pati A."/>
            <person name="Chen A."/>
            <person name="Palaniappan K."/>
            <person name="Land M."/>
            <person name="Hauser L."/>
            <person name="Chang Y.-J."/>
            <person name="Jeffries C.D."/>
            <person name="Chain P."/>
            <person name="Meincke L."/>
            <person name="Sims D."/>
            <person name="Brettin T."/>
            <person name="Detter J.C."/>
            <person name="Rohde M."/>
            <person name="Goeker M."/>
            <person name="Bristow J."/>
            <person name="Eisen J.A."/>
            <person name="Markowitz V."/>
            <person name="Kyrpides N.C."/>
            <person name="Klenk H.-P."/>
            <person name="Hugenholtz P."/>
        </authorList>
    </citation>
    <scope>NUCLEOTIDE SEQUENCE [LARGE SCALE GENOMIC DNA]</scope>
    <source>
        <strain evidence="4">DSM 14684 / CIP 108061 / JCM 11494 / NBRC 100937 / ID131577</strain>
    </source>
</reference>